<evidence type="ECO:0000256" key="3">
    <source>
        <dbReference type="ARBA" id="ARBA00022729"/>
    </source>
</evidence>
<keyword evidence="5" id="KW-1185">Reference proteome</keyword>
<gene>
    <name evidence="4" type="ORF">SAMN04487820_10725</name>
</gene>
<dbReference type="RefSeq" id="WP_092628444.1">
    <property type="nucleotide sequence ID" value="NZ_FNFM01000007.1"/>
</dbReference>
<dbReference type="SUPFAM" id="SSF53850">
    <property type="entry name" value="Periplasmic binding protein-like II"/>
    <property type="match status" value="1"/>
</dbReference>
<organism evidence="4 5">
    <name type="scientific">Actinopolyspora mzabensis</name>
    <dbReference type="NCBI Taxonomy" id="995066"/>
    <lineage>
        <taxon>Bacteria</taxon>
        <taxon>Bacillati</taxon>
        <taxon>Actinomycetota</taxon>
        <taxon>Actinomycetes</taxon>
        <taxon>Actinopolysporales</taxon>
        <taxon>Actinopolysporaceae</taxon>
        <taxon>Actinopolyspora</taxon>
    </lineage>
</organism>
<dbReference type="PROSITE" id="PS51257">
    <property type="entry name" value="PROKAR_LIPOPROTEIN"/>
    <property type="match status" value="1"/>
</dbReference>
<dbReference type="InterPro" id="IPR050490">
    <property type="entry name" value="Bact_solute-bd_prot1"/>
</dbReference>
<reference evidence="5" key="1">
    <citation type="submission" date="2016-10" db="EMBL/GenBank/DDBJ databases">
        <authorList>
            <person name="Varghese N."/>
            <person name="Submissions S."/>
        </authorList>
    </citation>
    <scope>NUCLEOTIDE SEQUENCE [LARGE SCALE GENOMIC DNA]</scope>
    <source>
        <strain evidence="5">DSM 45460</strain>
    </source>
</reference>
<accession>A0A1G9BBA0</accession>
<dbReference type="InterPro" id="IPR006311">
    <property type="entry name" value="TAT_signal"/>
</dbReference>
<dbReference type="PROSITE" id="PS51318">
    <property type="entry name" value="TAT"/>
    <property type="match status" value="1"/>
</dbReference>
<sequence>MVDPKPAAVSRRRLLTGTLAGGAALAGGGVLSGCSTRQDVRRHDTADPWRQFAGCTLNFVSENTAPTSAIAAEAQRFTELTGIHINIVTLELSALVQKVALDLASGQSQYQVLYADSYQVLAPYAEGLVDLREPAGDPSLPGETSRFDEFVPLQMDVSGRFGDGERVLALPYDCATMIWQYRKDLFETYHERMAADLGFDPTPGPQRTWEEYFRIAKWFNDNVDEVAYGTGHQAKQHDSLMCDFSNVLFAHGGQYFPDGERVGRYGAVDPGACQLDSDAALEAAEFYRRLLSVADPASRTWDWTGVGAAFAAGRVAMCPNWHEFAADNERALPGKVGYAALPSGPVKSANMYGGAGIAINGNTAPNERKAAWLFLNWATSRRTQLRNLTGEVGGATPTLSSIYQLPEVRSAQQRPTDMPTMLTAPAVQRAWQPEYSGMRPKIPMWSECDTAIYTELSRMLAGDATSAQAMRDTTKQVDRIVSRGWVAAR</sequence>
<evidence type="ECO:0000313" key="4">
    <source>
        <dbReference type="EMBL" id="SDK36175.1"/>
    </source>
</evidence>
<keyword evidence="3" id="KW-0732">Signal</keyword>
<dbReference type="EMBL" id="FNFM01000007">
    <property type="protein sequence ID" value="SDK36175.1"/>
    <property type="molecule type" value="Genomic_DNA"/>
</dbReference>
<name>A0A1G9BBA0_ACTMZ</name>
<keyword evidence="2" id="KW-0813">Transport</keyword>
<dbReference type="AlphaFoldDB" id="A0A1G9BBA0"/>
<dbReference type="Pfam" id="PF01547">
    <property type="entry name" value="SBP_bac_1"/>
    <property type="match status" value="1"/>
</dbReference>
<evidence type="ECO:0000256" key="2">
    <source>
        <dbReference type="ARBA" id="ARBA00022448"/>
    </source>
</evidence>
<protein>
    <submittedName>
        <fullName evidence="4">Carbohydrate ABC transporter substrate-binding protein, CUT1 family (TC 3.A.1.1.-)</fullName>
    </submittedName>
</protein>
<proteinExistence type="inferred from homology"/>
<dbReference type="InterPro" id="IPR006059">
    <property type="entry name" value="SBP"/>
</dbReference>
<evidence type="ECO:0000256" key="1">
    <source>
        <dbReference type="ARBA" id="ARBA00008520"/>
    </source>
</evidence>
<dbReference type="Gene3D" id="3.40.190.10">
    <property type="entry name" value="Periplasmic binding protein-like II"/>
    <property type="match status" value="2"/>
</dbReference>
<evidence type="ECO:0000313" key="5">
    <source>
        <dbReference type="Proteomes" id="UP000199213"/>
    </source>
</evidence>
<dbReference type="OrthoDB" id="9770625at2"/>
<comment type="similarity">
    <text evidence="1">Belongs to the bacterial solute-binding protein 1 family.</text>
</comment>
<dbReference type="PANTHER" id="PTHR43649:SF34">
    <property type="entry name" value="ABC TRANSPORTER PERIPLASMIC-BINDING PROTEIN YCJN-RELATED"/>
    <property type="match status" value="1"/>
</dbReference>
<dbReference type="Proteomes" id="UP000199213">
    <property type="component" value="Unassembled WGS sequence"/>
</dbReference>
<dbReference type="PANTHER" id="PTHR43649">
    <property type="entry name" value="ARABINOSE-BINDING PROTEIN-RELATED"/>
    <property type="match status" value="1"/>
</dbReference>